<keyword evidence="1" id="KW-1185">Reference proteome</keyword>
<dbReference type="Proteomes" id="UP000887565">
    <property type="component" value="Unplaced"/>
</dbReference>
<protein>
    <submittedName>
        <fullName evidence="2">Uncharacterized protein</fullName>
    </submittedName>
</protein>
<sequence length="86" mass="10012">MNAIRGTMLLVTHVRSPHSETELRAIIKNEIPKLLSKRDSTDIDLICKQNWVKHDGMFELELVERASRIPINEKNRSDNKRLVYAN</sequence>
<proteinExistence type="predicted"/>
<name>A0A915K1G2_ROMCU</name>
<reference evidence="2" key="1">
    <citation type="submission" date="2022-11" db="UniProtKB">
        <authorList>
            <consortium name="WormBaseParasite"/>
        </authorList>
    </citation>
    <scope>IDENTIFICATION</scope>
</reference>
<dbReference type="AlphaFoldDB" id="A0A915K1G2"/>
<organism evidence="1 2">
    <name type="scientific">Romanomermis culicivorax</name>
    <name type="common">Nematode worm</name>
    <dbReference type="NCBI Taxonomy" id="13658"/>
    <lineage>
        <taxon>Eukaryota</taxon>
        <taxon>Metazoa</taxon>
        <taxon>Ecdysozoa</taxon>
        <taxon>Nematoda</taxon>
        <taxon>Enoplea</taxon>
        <taxon>Dorylaimia</taxon>
        <taxon>Mermithida</taxon>
        <taxon>Mermithoidea</taxon>
        <taxon>Mermithidae</taxon>
        <taxon>Romanomermis</taxon>
    </lineage>
</organism>
<accession>A0A915K1G2</accession>
<dbReference type="WBParaSite" id="nRc.2.0.1.t31673-RA">
    <property type="protein sequence ID" value="nRc.2.0.1.t31673-RA"/>
    <property type="gene ID" value="nRc.2.0.1.g31673"/>
</dbReference>
<evidence type="ECO:0000313" key="2">
    <source>
        <dbReference type="WBParaSite" id="nRc.2.0.1.t31673-RA"/>
    </source>
</evidence>
<evidence type="ECO:0000313" key="1">
    <source>
        <dbReference type="Proteomes" id="UP000887565"/>
    </source>
</evidence>